<organism evidence="1 2">
    <name type="scientific">Paraburkholderia tagetis</name>
    <dbReference type="NCBI Taxonomy" id="2913261"/>
    <lineage>
        <taxon>Bacteria</taxon>
        <taxon>Pseudomonadati</taxon>
        <taxon>Pseudomonadota</taxon>
        <taxon>Betaproteobacteria</taxon>
        <taxon>Burkholderiales</taxon>
        <taxon>Burkholderiaceae</taxon>
        <taxon>Paraburkholderia</taxon>
    </lineage>
</organism>
<name>A0A9X1UGN9_9BURK</name>
<proteinExistence type="predicted"/>
<keyword evidence="2" id="KW-1185">Reference proteome</keyword>
<evidence type="ECO:0000313" key="1">
    <source>
        <dbReference type="EMBL" id="MCG5075804.1"/>
    </source>
</evidence>
<comment type="caution">
    <text evidence="1">The sequence shown here is derived from an EMBL/GenBank/DDBJ whole genome shotgun (WGS) entry which is preliminary data.</text>
</comment>
<reference evidence="1" key="1">
    <citation type="submission" date="2022-01" db="EMBL/GenBank/DDBJ databases">
        <title>Genome sequence and assembly of Parabukholderia sp. RG36.</title>
        <authorList>
            <person name="Chhetri G."/>
        </authorList>
    </citation>
    <scope>NUCLEOTIDE SEQUENCE</scope>
    <source>
        <strain evidence="1">RG36</strain>
    </source>
</reference>
<dbReference type="Proteomes" id="UP001139308">
    <property type="component" value="Unassembled WGS sequence"/>
</dbReference>
<dbReference type="RefSeq" id="WP_238465652.1">
    <property type="nucleotide sequence ID" value="NZ_JAKLJA010000018.1"/>
</dbReference>
<dbReference type="AlphaFoldDB" id="A0A9X1UGN9"/>
<accession>A0A9X1UGN9</accession>
<dbReference type="EMBL" id="JAKLJA010000018">
    <property type="protein sequence ID" value="MCG5075804.1"/>
    <property type="molecule type" value="Genomic_DNA"/>
</dbReference>
<gene>
    <name evidence="1" type="ORF">L5014_20915</name>
</gene>
<protein>
    <submittedName>
        <fullName evidence="1">Immunity 50 family protein</fullName>
    </submittedName>
</protein>
<evidence type="ECO:0000313" key="2">
    <source>
        <dbReference type="Proteomes" id="UP001139308"/>
    </source>
</evidence>
<sequence>MSDPEKTWGWELATHGDVLTRALGGYPSFHDSAVRSFCMSRRRETREGRDGQPLPGARTRDLVDVRLEVLHNRYGPLPVGRRHDYVVILDCLDIRTAEIDVNAMLEEATVMEMTLATAAGGLIRLDLLPNVGLDVRLTCAKVVVSDMRPYVRDAS</sequence>